<sequence>MINGILVVDKDKGMTSADVVYHLRKALHIRKIGHAGTLDPDVTGVLPIAIGQATKLIELMHTQNKKYVGTAILGYATDSYDISGKVLKSQKLTDPIAKEEIEQQMKKFVGQIEQVPPIYSAVRVNGKHLYEYAREGIEVDRPKRQVQIFAYDTMSEPVFDSKTGFQEFDFQIECSKGTYVRSLVNDLGTRLGVPAVMKTLRRTASSGFTIDQAVKLDQIIAHPDEVTNFIQPIDAFFKDYETCDLTSGQWLKVKNGNSIPLKTNAKKVALRYNNSVKAIYQKDDAVYRPDLMLLQNE</sequence>
<dbReference type="SUPFAM" id="SSF55120">
    <property type="entry name" value="Pseudouridine synthase"/>
    <property type="match status" value="1"/>
</dbReference>
<dbReference type="HAMAP" id="MF_01080">
    <property type="entry name" value="TruB_bact"/>
    <property type="match status" value="1"/>
</dbReference>
<comment type="similarity">
    <text evidence="2 5">Belongs to the pseudouridine synthase TruB family. Type 1 subfamily.</text>
</comment>
<dbReference type="InterPro" id="IPR002501">
    <property type="entry name" value="PsdUridine_synth_N"/>
</dbReference>
<feature type="domain" description="tRNA pseudouridylate synthase B C-terminal" evidence="7">
    <location>
        <begin position="181"/>
        <end position="236"/>
    </location>
</feature>
<keyword evidence="9" id="KW-1185">Reference proteome</keyword>
<evidence type="ECO:0000259" key="7">
    <source>
        <dbReference type="Pfam" id="PF16198"/>
    </source>
</evidence>
<dbReference type="CDD" id="cd02573">
    <property type="entry name" value="PseudoU_synth_EcTruB"/>
    <property type="match status" value="1"/>
</dbReference>
<feature type="active site" description="Nucleophile" evidence="5">
    <location>
        <position position="39"/>
    </location>
</feature>
<dbReference type="InterPro" id="IPR020103">
    <property type="entry name" value="PsdUridine_synth_cat_dom_sf"/>
</dbReference>
<dbReference type="PANTHER" id="PTHR13767:SF2">
    <property type="entry name" value="PSEUDOURIDYLATE SYNTHASE TRUB1"/>
    <property type="match status" value="1"/>
</dbReference>
<dbReference type="EC" id="5.4.99.25" evidence="5"/>
<evidence type="ECO:0000256" key="4">
    <source>
        <dbReference type="ARBA" id="ARBA00023235"/>
    </source>
</evidence>
<proteinExistence type="inferred from homology"/>
<dbReference type="Proteomes" id="UP000826550">
    <property type="component" value="Chromosome"/>
</dbReference>
<name>A0ABX8W612_9LACO</name>
<evidence type="ECO:0000256" key="3">
    <source>
        <dbReference type="ARBA" id="ARBA00022694"/>
    </source>
</evidence>
<organism evidence="8 9">
    <name type="scientific">Lactobacillus panisapium</name>
    <dbReference type="NCBI Taxonomy" id="2012495"/>
    <lineage>
        <taxon>Bacteria</taxon>
        <taxon>Bacillati</taxon>
        <taxon>Bacillota</taxon>
        <taxon>Bacilli</taxon>
        <taxon>Lactobacillales</taxon>
        <taxon>Lactobacillaceae</taxon>
        <taxon>Lactobacillus</taxon>
    </lineage>
</organism>
<evidence type="ECO:0000313" key="9">
    <source>
        <dbReference type="Proteomes" id="UP000826550"/>
    </source>
</evidence>
<dbReference type="NCBIfam" id="TIGR00431">
    <property type="entry name" value="TruB"/>
    <property type="match status" value="1"/>
</dbReference>
<keyword evidence="3 5" id="KW-0819">tRNA processing</keyword>
<dbReference type="PANTHER" id="PTHR13767">
    <property type="entry name" value="TRNA-PSEUDOURIDINE SYNTHASE"/>
    <property type="match status" value="1"/>
</dbReference>
<comment type="function">
    <text evidence="5">Responsible for synthesis of pseudouridine from uracil-55 in the psi GC loop of transfer RNAs.</text>
</comment>
<dbReference type="InterPro" id="IPR032819">
    <property type="entry name" value="TruB_C"/>
</dbReference>
<feature type="domain" description="Pseudouridine synthase II N-terminal" evidence="6">
    <location>
        <begin position="24"/>
        <end position="180"/>
    </location>
</feature>
<dbReference type="Gene3D" id="3.30.2350.10">
    <property type="entry name" value="Pseudouridine synthase"/>
    <property type="match status" value="1"/>
</dbReference>
<dbReference type="InterPro" id="IPR014780">
    <property type="entry name" value="tRNA_psdUridine_synth_TruB"/>
</dbReference>
<dbReference type="RefSeq" id="WP_220219767.1">
    <property type="nucleotide sequence ID" value="NZ_CP048268.1"/>
</dbReference>
<dbReference type="Pfam" id="PF01509">
    <property type="entry name" value="TruB_N"/>
    <property type="match status" value="1"/>
</dbReference>
<accession>A0ABX8W612</accession>
<evidence type="ECO:0000256" key="1">
    <source>
        <dbReference type="ARBA" id="ARBA00000385"/>
    </source>
</evidence>
<evidence type="ECO:0000313" key="8">
    <source>
        <dbReference type="EMBL" id="QYN52943.1"/>
    </source>
</evidence>
<dbReference type="Pfam" id="PF16198">
    <property type="entry name" value="TruB_C_2"/>
    <property type="match status" value="1"/>
</dbReference>
<evidence type="ECO:0000256" key="5">
    <source>
        <dbReference type="HAMAP-Rule" id="MF_01080"/>
    </source>
</evidence>
<dbReference type="EMBL" id="CP048268">
    <property type="protein sequence ID" value="QYN52943.1"/>
    <property type="molecule type" value="Genomic_DNA"/>
</dbReference>
<comment type="catalytic activity">
    <reaction evidence="1 5">
        <text>uridine(55) in tRNA = pseudouridine(55) in tRNA</text>
        <dbReference type="Rhea" id="RHEA:42532"/>
        <dbReference type="Rhea" id="RHEA-COMP:10101"/>
        <dbReference type="Rhea" id="RHEA-COMP:10102"/>
        <dbReference type="ChEBI" id="CHEBI:65314"/>
        <dbReference type="ChEBI" id="CHEBI:65315"/>
        <dbReference type="EC" id="5.4.99.25"/>
    </reaction>
</comment>
<keyword evidence="4 5" id="KW-0413">Isomerase</keyword>
<reference evidence="8 9" key="1">
    <citation type="submission" date="2020-01" db="EMBL/GenBank/DDBJ databases">
        <title>Vast differences in strain-level diversity in the gut microbiota of two closely related honey bee species.</title>
        <authorList>
            <person name="Ellegaard K.M."/>
            <person name="Suenami S."/>
            <person name="Miyazaki R."/>
            <person name="Engel P."/>
        </authorList>
    </citation>
    <scope>NUCLEOTIDE SEQUENCE [LARGE SCALE GENOMIC DNA]</scope>
    <source>
        <strain evidence="8 9">ESL0416</strain>
    </source>
</reference>
<protein>
    <recommendedName>
        <fullName evidence="5">tRNA pseudouridine synthase B</fullName>
        <ecNumber evidence="5">5.4.99.25</ecNumber>
    </recommendedName>
    <alternativeName>
        <fullName evidence="5">tRNA pseudouridine(55) synthase</fullName>
        <shortName evidence="5">Psi55 synthase</shortName>
    </alternativeName>
    <alternativeName>
        <fullName evidence="5">tRNA pseudouridylate synthase</fullName>
    </alternativeName>
    <alternativeName>
        <fullName evidence="5">tRNA-uridine isomerase</fullName>
    </alternativeName>
</protein>
<gene>
    <name evidence="5 8" type="primary">truB</name>
    <name evidence="8" type="ORF">GYM71_05720</name>
</gene>
<evidence type="ECO:0000259" key="6">
    <source>
        <dbReference type="Pfam" id="PF01509"/>
    </source>
</evidence>
<evidence type="ECO:0000256" key="2">
    <source>
        <dbReference type="ARBA" id="ARBA00005642"/>
    </source>
</evidence>